<dbReference type="PROSITE" id="PS51831">
    <property type="entry name" value="HD"/>
    <property type="match status" value="1"/>
</dbReference>
<dbReference type="CDD" id="cd05398">
    <property type="entry name" value="NT_ClassII-CCAase"/>
    <property type="match status" value="1"/>
</dbReference>
<comment type="similarity">
    <text evidence="8">Belongs to the tRNA nucleotidyltransferase/poly(A) polymerase family.</text>
</comment>
<dbReference type="GO" id="GO:0046872">
    <property type="term" value="F:metal ion binding"/>
    <property type="evidence" value="ECO:0007669"/>
    <property type="project" value="UniProtKB-KW"/>
</dbReference>
<dbReference type="InterPro" id="IPR003607">
    <property type="entry name" value="HD/PDEase_dom"/>
</dbReference>
<dbReference type="PANTHER" id="PTHR46173">
    <property type="entry name" value="CCA TRNA NUCLEOTIDYLTRANSFERASE 1, MITOCHONDRIAL"/>
    <property type="match status" value="1"/>
</dbReference>
<dbReference type="EMBL" id="RKRE01000003">
    <property type="protein sequence ID" value="RPF42684.1"/>
    <property type="molecule type" value="Genomic_DNA"/>
</dbReference>
<keyword evidence="7" id="KW-0460">Magnesium</keyword>
<dbReference type="AlphaFoldDB" id="A0A3N5ADI1"/>
<dbReference type="SUPFAM" id="SSF81891">
    <property type="entry name" value="Poly A polymerase C-terminal region-like"/>
    <property type="match status" value="1"/>
</dbReference>
<dbReference type="Gene3D" id="1.10.246.80">
    <property type="match status" value="1"/>
</dbReference>
<evidence type="ECO:0000256" key="8">
    <source>
        <dbReference type="RuleBase" id="RU003953"/>
    </source>
</evidence>
<dbReference type="GO" id="GO:0008033">
    <property type="term" value="P:tRNA processing"/>
    <property type="evidence" value="ECO:0007669"/>
    <property type="project" value="UniProtKB-KW"/>
</dbReference>
<dbReference type="GO" id="GO:0016779">
    <property type="term" value="F:nucleotidyltransferase activity"/>
    <property type="evidence" value="ECO:0007669"/>
    <property type="project" value="UniProtKB-KW"/>
</dbReference>
<sequence length="484" mass="54869">MFPVPVEKVLQLLEESGFQAFVVGGAVRDILLGRAPREYDVATDARPEELLRLAQRFRLKAYPKGAAFGVISFLVDGMEIEVATFRAEVYGADAHRPEKVDFLSRLEEDLARRDFTVNAMAFDRQGQLHDPFGGREDLSRGILRAVGDPDERFREDALRPFRACRFAAEYGFQVEEGTCAAIVRARDRVAGLSVERIREELERILLSPHPARGFALLRETGLLSTRCRARTAGKEETVPVLPELARLYGVPQNPRYHAYDVWEHTMRVVELIPPDTALRWAALLHDIAKGMPGVRTLNKRGELADYRHEQVGSLMAKEILGRLRVSTTCARRVVWLIRHHMTFPPAKEANVVKWLRRLSPDFKDREELAGAVTQLLTLREADLRGGKVRPEERLAENERLRVLVADILMRVPLYPADLALSGRVVARYLGEGPQVKRVLDDLLQRVQEGSLPNEAEALEKALTGTESYKRFLVHKENGRARRRV</sequence>
<comment type="caution">
    <text evidence="10">The sequence shown here is derived from an EMBL/GenBank/DDBJ whole genome shotgun (WGS) entry which is preliminary data.</text>
</comment>
<evidence type="ECO:0000256" key="4">
    <source>
        <dbReference type="ARBA" id="ARBA00022695"/>
    </source>
</evidence>
<dbReference type="Gene3D" id="3.30.460.10">
    <property type="entry name" value="Beta Polymerase, domain 2"/>
    <property type="match status" value="1"/>
</dbReference>
<dbReference type="SUPFAM" id="SSF81301">
    <property type="entry name" value="Nucleotidyltransferase"/>
    <property type="match status" value="1"/>
</dbReference>
<feature type="domain" description="HD" evidence="9">
    <location>
        <begin position="254"/>
        <end position="361"/>
    </location>
</feature>
<name>A0A3N5ADI1_9THEO</name>
<proteinExistence type="inferred from homology"/>
<evidence type="ECO:0000256" key="2">
    <source>
        <dbReference type="ARBA" id="ARBA00022679"/>
    </source>
</evidence>
<dbReference type="Pfam" id="PF12627">
    <property type="entry name" value="PolyA_pol_RNAbd"/>
    <property type="match status" value="1"/>
</dbReference>
<keyword evidence="11" id="KW-1185">Reference proteome</keyword>
<evidence type="ECO:0000256" key="5">
    <source>
        <dbReference type="ARBA" id="ARBA00022723"/>
    </source>
</evidence>
<keyword evidence="2 8" id="KW-0808">Transferase</keyword>
<dbReference type="PANTHER" id="PTHR46173:SF1">
    <property type="entry name" value="CCA TRNA NUCLEOTIDYLTRANSFERASE 1, MITOCHONDRIAL"/>
    <property type="match status" value="1"/>
</dbReference>
<reference evidence="10 11" key="1">
    <citation type="submission" date="2018-11" db="EMBL/GenBank/DDBJ databases">
        <title>Genomic Encyclopedia of Type Strains, Phase IV (KMG-IV): sequencing the most valuable type-strain genomes for metagenomic binning, comparative biology and taxonomic classification.</title>
        <authorList>
            <person name="Goeker M."/>
        </authorList>
    </citation>
    <scope>NUCLEOTIDE SEQUENCE [LARGE SCALE GENOMIC DNA]</scope>
    <source>
        <strain evidence="10 11">DSM 102936</strain>
    </source>
</reference>
<evidence type="ECO:0000256" key="6">
    <source>
        <dbReference type="ARBA" id="ARBA00022741"/>
    </source>
</evidence>
<gene>
    <name evidence="10" type="ORF">EDD75_1791</name>
</gene>
<evidence type="ECO:0000313" key="10">
    <source>
        <dbReference type="EMBL" id="RPF42684.1"/>
    </source>
</evidence>
<keyword evidence="5" id="KW-0479">Metal-binding</keyword>
<dbReference type="SMART" id="SM00471">
    <property type="entry name" value="HDc"/>
    <property type="match status" value="1"/>
</dbReference>
<evidence type="ECO:0000256" key="1">
    <source>
        <dbReference type="ARBA" id="ARBA00001946"/>
    </source>
</evidence>
<dbReference type="Pfam" id="PF01743">
    <property type="entry name" value="PolyA_pol"/>
    <property type="match status" value="1"/>
</dbReference>
<evidence type="ECO:0000259" key="9">
    <source>
        <dbReference type="PROSITE" id="PS51831"/>
    </source>
</evidence>
<dbReference type="InterPro" id="IPR006674">
    <property type="entry name" value="HD_domain"/>
</dbReference>
<evidence type="ECO:0000256" key="7">
    <source>
        <dbReference type="ARBA" id="ARBA00022842"/>
    </source>
</evidence>
<dbReference type="Proteomes" id="UP000282654">
    <property type="component" value="Unassembled WGS sequence"/>
</dbReference>
<dbReference type="Pfam" id="PF01966">
    <property type="entry name" value="HD"/>
    <property type="match status" value="1"/>
</dbReference>
<accession>A0A3N5ADI1</accession>
<evidence type="ECO:0000313" key="11">
    <source>
        <dbReference type="Proteomes" id="UP000282654"/>
    </source>
</evidence>
<dbReference type="InterPro" id="IPR002646">
    <property type="entry name" value="PolA_pol_head_dom"/>
</dbReference>
<keyword evidence="4" id="KW-0548">Nucleotidyltransferase</keyword>
<keyword evidence="3" id="KW-0819">tRNA processing</keyword>
<dbReference type="GO" id="GO:0000166">
    <property type="term" value="F:nucleotide binding"/>
    <property type="evidence" value="ECO:0007669"/>
    <property type="project" value="UniProtKB-KW"/>
</dbReference>
<organism evidence="10 11">
    <name type="scientific">Thermodesulfitimonas autotrophica</name>
    <dbReference type="NCBI Taxonomy" id="1894989"/>
    <lineage>
        <taxon>Bacteria</taxon>
        <taxon>Bacillati</taxon>
        <taxon>Bacillota</taxon>
        <taxon>Clostridia</taxon>
        <taxon>Thermoanaerobacterales</taxon>
        <taxon>Thermoanaerobacteraceae</taxon>
        <taxon>Thermodesulfitimonas</taxon>
    </lineage>
</organism>
<comment type="cofactor">
    <cofactor evidence="1">
        <name>Mg(2+)</name>
        <dbReference type="ChEBI" id="CHEBI:18420"/>
    </cofactor>
</comment>
<dbReference type="InterPro" id="IPR032828">
    <property type="entry name" value="PolyA_RNA-bd"/>
</dbReference>
<dbReference type="CDD" id="cd00077">
    <property type="entry name" value="HDc"/>
    <property type="match status" value="1"/>
</dbReference>
<keyword evidence="8" id="KW-0694">RNA-binding</keyword>
<dbReference type="Gene3D" id="1.10.3090.10">
    <property type="entry name" value="cca-adding enzyme, domain 2"/>
    <property type="match status" value="1"/>
</dbReference>
<keyword evidence="6" id="KW-0547">Nucleotide-binding</keyword>
<dbReference type="InterPro" id="IPR043519">
    <property type="entry name" value="NT_sf"/>
</dbReference>
<dbReference type="GO" id="GO:0000049">
    <property type="term" value="F:tRNA binding"/>
    <property type="evidence" value="ECO:0007669"/>
    <property type="project" value="TreeGrafter"/>
</dbReference>
<dbReference type="InterPro" id="IPR050264">
    <property type="entry name" value="Bact_CCA-adding_enz_type3_sf"/>
</dbReference>
<evidence type="ECO:0000256" key="3">
    <source>
        <dbReference type="ARBA" id="ARBA00022694"/>
    </source>
</evidence>
<protein>
    <submittedName>
        <fullName evidence="10">tRNA nucleotidyltransferase/poly(A) polymerase</fullName>
    </submittedName>
</protein>